<evidence type="ECO:0000256" key="1">
    <source>
        <dbReference type="ARBA" id="ARBA00023860"/>
    </source>
</evidence>
<feature type="binding site" evidence="2">
    <location>
        <position position="36"/>
    </location>
    <ligand>
        <name>ATP</name>
        <dbReference type="ChEBI" id="CHEBI:30616"/>
    </ligand>
</feature>
<dbReference type="PROSITE" id="PS50011">
    <property type="entry name" value="PROTEIN_KINASE_DOM"/>
    <property type="match status" value="1"/>
</dbReference>
<protein>
    <recommendedName>
        <fullName evidence="1">Casein kinase I</fullName>
    </recommendedName>
</protein>
<dbReference type="SUPFAM" id="SSF56112">
    <property type="entry name" value="Protein kinase-like (PK-like)"/>
    <property type="match status" value="1"/>
</dbReference>
<dbReference type="PROSITE" id="PS00107">
    <property type="entry name" value="PROTEIN_KINASE_ATP"/>
    <property type="match status" value="1"/>
</dbReference>
<proteinExistence type="predicted"/>
<sequence length="403" mass="46356">MQKIGNYEILEELGFGGYGKVYKARHLTSNQLFAMKTSPIFDRSVGKEAKILKHLKGCEAENGIPKYFEYGTTPECNFLVMELLGKTLQTEQINFDGTFSMGCIIAIGQQLLDRIEYIHSKSIIHRDIKPQQLLLSDDGTRVCLCDFGLSTKYLINKKHKPFKSNSRTKGSVSFASINTHMGFKLSRRDDLESVFYTLACLRLGRLPWQDSFRGLEGVRKWNVCLTSKMFHISRLFASFPTEFSHMFQYIRLLKYDQKPDYLYLKKGFEKVIAKLKIAPILDWDCIYIKPRKLSSADTISSMSCSKKVEYSTNSAIKNARNSIKIRRKKSEGIFDNCQPRRSEILDTEICGLPEIKYYENKSLLRRFRSCIGLDMQNSRVFEGSDNTDEGVLPEIANRVTFKV</sequence>
<dbReference type="PANTHER" id="PTHR11909">
    <property type="entry name" value="CASEIN KINASE-RELATED"/>
    <property type="match status" value="1"/>
</dbReference>
<dbReference type="GO" id="GO:0005524">
    <property type="term" value="F:ATP binding"/>
    <property type="evidence" value="ECO:0007669"/>
    <property type="project" value="UniProtKB-UniRule"/>
</dbReference>
<name>A0A1R2D0G7_9CILI</name>
<evidence type="ECO:0000313" key="4">
    <source>
        <dbReference type="EMBL" id="OMJ94721.1"/>
    </source>
</evidence>
<accession>A0A1R2D0G7</accession>
<dbReference type="InterPro" id="IPR050235">
    <property type="entry name" value="CK1_Ser-Thr_kinase"/>
</dbReference>
<dbReference type="InterPro" id="IPR017441">
    <property type="entry name" value="Protein_kinase_ATP_BS"/>
</dbReference>
<dbReference type="GO" id="GO:0004672">
    <property type="term" value="F:protein kinase activity"/>
    <property type="evidence" value="ECO:0007669"/>
    <property type="project" value="InterPro"/>
</dbReference>
<keyword evidence="2" id="KW-0067">ATP-binding</keyword>
<dbReference type="Proteomes" id="UP000187209">
    <property type="component" value="Unassembled WGS sequence"/>
</dbReference>
<dbReference type="Pfam" id="PF00069">
    <property type="entry name" value="Pkinase"/>
    <property type="match status" value="1"/>
</dbReference>
<reference evidence="4 5" key="1">
    <citation type="submission" date="2016-11" db="EMBL/GenBank/DDBJ databases">
        <title>The macronuclear genome of Stentor coeruleus: a giant cell with tiny introns.</title>
        <authorList>
            <person name="Slabodnick M."/>
            <person name="Ruby J.G."/>
            <person name="Reiff S.B."/>
            <person name="Swart E.C."/>
            <person name="Gosai S."/>
            <person name="Prabakaran S."/>
            <person name="Witkowska E."/>
            <person name="Larue G.E."/>
            <person name="Fisher S."/>
            <person name="Freeman R.M."/>
            <person name="Gunawardena J."/>
            <person name="Chu W."/>
            <person name="Stover N.A."/>
            <person name="Gregory B.D."/>
            <person name="Nowacki M."/>
            <person name="Derisi J."/>
            <person name="Roy S.W."/>
            <person name="Marshall W.F."/>
            <person name="Sood P."/>
        </authorList>
    </citation>
    <scope>NUCLEOTIDE SEQUENCE [LARGE SCALE GENOMIC DNA]</scope>
    <source>
        <strain evidence="4">WM001</strain>
    </source>
</reference>
<comment type="caution">
    <text evidence="4">The sequence shown here is derived from an EMBL/GenBank/DDBJ whole genome shotgun (WGS) entry which is preliminary data.</text>
</comment>
<gene>
    <name evidence="4" type="ORF">SteCoe_2062</name>
</gene>
<keyword evidence="5" id="KW-1185">Reference proteome</keyword>
<keyword evidence="2" id="KW-0547">Nucleotide-binding</keyword>
<evidence type="ECO:0000313" key="5">
    <source>
        <dbReference type="Proteomes" id="UP000187209"/>
    </source>
</evidence>
<dbReference type="Gene3D" id="1.10.510.10">
    <property type="entry name" value="Transferase(Phosphotransferase) domain 1"/>
    <property type="match status" value="1"/>
</dbReference>
<organism evidence="4 5">
    <name type="scientific">Stentor coeruleus</name>
    <dbReference type="NCBI Taxonomy" id="5963"/>
    <lineage>
        <taxon>Eukaryota</taxon>
        <taxon>Sar</taxon>
        <taxon>Alveolata</taxon>
        <taxon>Ciliophora</taxon>
        <taxon>Postciliodesmatophora</taxon>
        <taxon>Heterotrichea</taxon>
        <taxon>Heterotrichida</taxon>
        <taxon>Stentoridae</taxon>
        <taxon>Stentor</taxon>
    </lineage>
</organism>
<dbReference type="OrthoDB" id="5979581at2759"/>
<feature type="domain" description="Protein kinase" evidence="3">
    <location>
        <begin position="7"/>
        <end position="272"/>
    </location>
</feature>
<dbReference type="InterPro" id="IPR000719">
    <property type="entry name" value="Prot_kinase_dom"/>
</dbReference>
<evidence type="ECO:0000259" key="3">
    <source>
        <dbReference type="PROSITE" id="PS50011"/>
    </source>
</evidence>
<dbReference type="EMBL" id="MPUH01000022">
    <property type="protein sequence ID" value="OMJ94721.1"/>
    <property type="molecule type" value="Genomic_DNA"/>
</dbReference>
<evidence type="ECO:0000256" key="2">
    <source>
        <dbReference type="PROSITE-ProRule" id="PRU10141"/>
    </source>
</evidence>
<dbReference type="InterPro" id="IPR011009">
    <property type="entry name" value="Kinase-like_dom_sf"/>
</dbReference>
<dbReference type="AlphaFoldDB" id="A0A1R2D0G7"/>